<dbReference type="SUPFAM" id="SSF51161">
    <property type="entry name" value="Trimeric LpxA-like enzymes"/>
    <property type="match status" value="1"/>
</dbReference>
<dbReference type="STRING" id="216938.SHELI_v1c01420"/>
<dbReference type="Pfam" id="PF14602">
    <property type="entry name" value="Hexapep_2"/>
    <property type="match status" value="1"/>
</dbReference>
<organism evidence="3 4">
    <name type="scientific">Spiroplasma helicoides</name>
    <dbReference type="NCBI Taxonomy" id="216938"/>
    <lineage>
        <taxon>Bacteria</taxon>
        <taxon>Bacillati</taxon>
        <taxon>Mycoplasmatota</taxon>
        <taxon>Mollicutes</taxon>
        <taxon>Entomoplasmatales</taxon>
        <taxon>Spiroplasmataceae</taxon>
        <taxon>Spiroplasma</taxon>
    </lineage>
</organism>
<dbReference type="PANTHER" id="PTHR23416">
    <property type="entry name" value="SIALIC ACID SYNTHASE-RELATED"/>
    <property type="match status" value="1"/>
</dbReference>
<dbReference type="Proteomes" id="UP000094378">
    <property type="component" value="Chromosome"/>
</dbReference>
<name>A0A1B3SJJ6_9MOLU</name>
<dbReference type="InterPro" id="IPR011004">
    <property type="entry name" value="Trimer_LpxA-like_sf"/>
</dbReference>
<dbReference type="PANTHER" id="PTHR23416:SF23">
    <property type="entry name" value="ACETYLTRANSFERASE C18B11.09C-RELATED"/>
    <property type="match status" value="1"/>
</dbReference>
<dbReference type="PATRIC" id="fig|216938.3.peg.142"/>
<evidence type="ECO:0000313" key="3">
    <source>
        <dbReference type="EMBL" id="AOG60097.1"/>
    </source>
</evidence>
<evidence type="ECO:0000256" key="2">
    <source>
        <dbReference type="ARBA" id="ARBA00022679"/>
    </source>
</evidence>
<dbReference type="KEGG" id="shj:SHELI_v1c01420"/>
<dbReference type="InterPro" id="IPR001451">
    <property type="entry name" value="Hexapep"/>
</dbReference>
<dbReference type="RefSeq" id="WP_069115875.1">
    <property type="nucleotide sequence ID" value="NZ_CP017015.1"/>
</dbReference>
<gene>
    <name evidence="3" type="ORF">SHELI_v1c01420</name>
</gene>
<dbReference type="GO" id="GO:0008374">
    <property type="term" value="F:O-acyltransferase activity"/>
    <property type="evidence" value="ECO:0007669"/>
    <property type="project" value="TreeGrafter"/>
</dbReference>
<evidence type="ECO:0008006" key="5">
    <source>
        <dbReference type="Google" id="ProtNLM"/>
    </source>
</evidence>
<proteinExistence type="inferred from homology"/>
<evidence type="ECO:0000256" key="1">
    <source>
        <dbReference type="ARBA" id="ARBA00007274"/>
    </source>
</evidence>
<dbReference type="AlphaFoldDB" id="A0A1B3SJJ6"/>
<reference evidence="3 4" key="1">
    <citation type="submission" date="2016-08" db="EMBL/GenBank/DDBJ databases">
        <title>Complete genome sequence of Spiroplasma helicoides TABS-2 (DSM 22551).</title>
        <authorList>
            <person name="Shen W.-Y."/>
            <person name="Lo W.-S."/>
            <person name="Lai Y.-C."/>
            <person name="Kuo C.-H."/>
        </authorList>
    </citation>
    <scope>NUCLEOTIDE SEQUENCE [LARGE SCALE GENOMIC DNA]</scope>
    <source>
        <strain evidence="3 4">TABS-2</strain>
    </source>
</reference>
<keyword evidence="4" id="KW-1185">Reference proteome</keyword>
<dbReference type="Gene3D" id="2.160.10.10">
    <property type="entry name" value="Hexapeptide repeat proteins"/>
    <property type="match status" value="1"/>
</dbReference>
<dbReference type="InterPro" id="IPR051159">
    <property type="entry name" value="Hexapeptide_acetyltransf"/>
</dbReference>
<keyword evidence="2" id="KW-0808">Transferase</keyword>
<dbReference type="Pfam" id="PF00132">
    <property type="entry name" value="Hexapep"/>
    <property type="match status" value="1"/>
</dbReference>
<accession>A0A1B3SJJ6</accession>
<dbReference type="EMBL" id="CP017015">
    <property type="protein sequence ID" value="AOG60097.1"/>
    <property type="molecule type" value="Genomic_DNA"/>
</dbReference>
<protein>
    <recommendedName>
        <fullName evidence="5">Acetyltransferase</fullName>
    </recommendedName>
</protein>
<sequence length="190" mass="21274">MTREEFIEYTRSNYDIIDMKNEEVAYWMNKLACEAHEILNKINNLKVLDTNKVVELFSELTSSKIDNSFRCFLPFYTDFGKNIKIGKNVFINKNCNFQDRGGICIGDNVLIGMNVNIATLNHGLEKDKRNFIYPKKVIIENNAWIGSGVTIVPGVTVGENTIIAAGAVLTKDADSNSIYAGVPAKKIKSL</sequence>
<evidence type="ECO:0000313" key="4">
    <source>
        <dbReference type="Proteomes" id="UP000094378"/>
    </source>
</evidence>
<dbReference type="OrthoDB" id="9801697at2"/>
<comment type="similarity">
    <text evidence="1">Belongs to the transferase hexapeptide repeat family.</text>
</comment>